<name>A0ABW0BIJ0_9ACTN</name>
<sequence>MTDVRTSGGPSRRTVLGGATAVGAAGAVTAAGLGGAAHAAATPVRARSSGPRLLSPEARHLVGRLSYGLTPDLADRVRRAGGARAWFEAQLDPSSVADPGTARLIDWWDGLTLDAATLWERQVTGVEGGWVVMADYERWTLLRRMRSRRQVLEVMTEFWEHHFNVPATGDAAFTHRVPYGREIRKRALGTFEDLLRTAVLHPAMLIYLNNADSTKKHPNENLGRELLELHTVGRENHTEDDVKSSARILTGYRVDLWDTWAPYYNELDHWTGPVQVLGFSDPNPSSDGRALARRYLSFLAHHPATAQRIARKLAVKFVRDDPSDALVDRLASVYLAHGTAIKPVLRALVKSPEFADSVGAKVRDPNEDVVATYRVLGIELARPTADNSGANAVLWQAASLGNRPFGWPRPDGQPVDNVSWSSPSRLIASMSLHRGLSAGWWPTVDTTYRAPTDWAPSFPVRFDHLVEHVSRLLLHRPASRTLLEACLTATGCSADEQITADHPIMRWRSWNFLTTFLDSPAFLRR</sequence>
<proteinExistence type="predicted"/>
<dbReference type="Pfam" id="PF08811">
    <property type="entry name" value="DUF1800"/>
    <property type="match status" value="1"/>
</dbReference>
<dbReference type="InterPro" id="IPR014917">
    <property type="entry name" value="DUF1800"/>
</dbReference>
<evidence type="ECO:0000313" key="2">
    <source>
        <dbReference type="Proteomes" id="UP001596087"/>
    </source>
</evidence>
<gene>
    <name evidence="1" type="ORF">ACFPGP_10370</name>
</gene>
<dbReference type="Proteomes" id="UP001596087">
    <property type="component" value="Unassembled WGS sequence"/>
</dbReference>
<protein>
    <submittedName>
        <fullName evidence="1">DUF1800 domain-containing protein</fullName>
    </submittedName>
</protein>
<accession>A0ABW0BIJ0</accession>
<keyword evidence="2" id="KW-1185">Reference proteome</keyword>
<evidence type="ECO:0000313" key="1">
    <source>
        <dbReference type="EMBL" id="MFC5177078.1"/>
    </source>
</evidence>
<organism evidence="1 2">
    <name type="scientific">Nocardioides taihuensis</name>
    <dbReference type="NCBI Taxonomy" id="1835606"/>
    <lineage>
        <taxon>Bacteria</taxon>
        <taxon>Bacillati</taxon>
        <taxon>Actinomycetota</taxon>
        <taxon>Actinomycetes</taxon>
        <taxon>Propionibacteriales</taxon>
        <taxon>Nocardioidaceae</taxon>
        <taxon>Nocardioides</taxon>
    </lineage>
</organism>
<reference evidence="2" key="1">
    <citation type="journal article" date="2019" name="Int. J. Syst. Evol. Microbiol.">
        <title>The Global Catalogue of Microorganisms (GCM) 10K type strain sequencing project: providing services to taxonomists for standard genome sequencing and annotation.</title>
        <authorList>
            <consortium name="The Broad Institute Genomics Platform"/>
            <consortium name="The Broad Institute Genome Sequencing Center for Infectious Disease"/>
            <person name="Wu L."/>
            <person name="Ma J."/>
        </authorList>
    </citation>
    <scope>NUCLEOTIDE SEQUENCE [LARGE SCALE GENOMIC DNA]</scope>
    <source>
        <strain evidence="2">DFY41</strain>
    </source>
</reference>
<dbReference type="InterPro" id="IPR006311">
    <property type="entry name" value="TAT_signal"/>
</dbReference>
<dbReference type="EMBL" id="JBHSKD010000009">
    <property type="protein sequence ID" value="MFC5177078.1"/>
    <property type="molecule type" value="Genomic_DNA"/>
</dbReference>
<dbReference type="RefSeq" id="WP_378589826.1">
    <property type="nucleotide sequence ID" value="NZ_JBHSKD010000009.1"/>
</dbReference>
<comment type="caution">
    <text evidence="1">The sequence shown here is derived from an EMBL/GenBank/DDBJ whole genome shotgun (WGS) entry which is preliminary data.</text>
</comment>
<dbReference type="PROSITE" id="PS51318">
    <property type="entry name" value="TAT"/>
    <property type="match status" value="1"/>
</dbReference>